<dbReference type="SUPFAM" id="SSF53807">
    <property type="entry name" value="Helical backbone' metal receptor"/>
    <property type="match status" value="1"/>
</dbReference>
<dbReference type="CDD" id="cd01140">
    <property type="entry name" value="FatB"/>
    <property type="match status" value="1"/>
</dbReference>
<evidence type="ECO:0000259" key="6">
    <source>
        <dbReference type="PROSITE" id="PS50983"/>
    </source>
</evidence>
<evidence type="ECO:0000256" key="3">
    <source>
        <dbReference type="ARBA" id="ARBA00022448"/>
    </source>
</evidence>
<dbReference type="PROSITE" id="PS50983">
    <property type="entry name" value="FE_B12_PBP"/>
    <property type="match status" value="1"/>
</dbReference>
<comment type="similarity">
    <text evidence="2">Belongs to the bacterial solute-binding protein 8 family.</text>
</comment>
<feature type="domain" description="Fe/B12 periplasmic-binding" evidence="6">
    <location>
        <begin position="68"/>
        <end position="334"/>
    </location>
</feature>
<dbReference type="PROSITE" id="PS51257">
    <property type="entry name" value="PROKAR_LIPOPROTEIN"/>
    <property type="match status" value="1"/>
</dbReference>
<keyword evidence="4" id="KW-0410">Iron transport</keyword>
<keyword evidence="5" id="KW-0732">Signal</keyword>
<evidence type="ECO:0000313" key="7">
    <source>
        <dbReference type="EMBL" id="PWE14888.1"/>
    </source>
</evidence>
<gene>
    <name evidence="7" type="ORF">DF183_09340</name>
</gene>
<organism evidence="7 8">
    <name type="scientific">Alcaligenes faecalis</name>
    <dbReference type="NCBI Taxonomy" id="511"/>
    <lineage>
        <taxon>Bacteria</taxon>
        <taxon>Pseudomonadati</taxon>
        <taxon>Pseudomonadota</taxon>
        <taxon>Betaproteobacteria</taxon>
        <taxon>Burkholderiales</taxon>
        <taxon>Alcaligenaceae</taxon>
        <taxon>Alcaligenes</taxon>
    </lineage>
</organism>
<reference evidence="7 8" key="1">
    <citation type="submission" date="2018-05" db="EMBL/GenBank/DDBJ databases">
        <title>Genome Sequence of an Efficient Indole-Degrading Bacterium, Alcaligenes sp.YBY.</title>
        <authorList>
            <person name="Yang B."/>
        </authorList>
    </citation>
    <scope>NUCLEOTIDE SEQUENCE [LARGE SCALE GENOMIC DNA]</scope>
    <source>
        <strain evidence="7 8">YBY</strain>
    </source>
</reference>
<evidence type="ECO:0000313" key="8">
    <source>
        <dbReference type="Proteomes" id="UP000245216"/>
    </source>
</evidence>
<comment type="subcellular location">
    <subcellularLocation>
        <location evidence="1">Cell envelope</location>
    </subcellularLocation>
</comment>
<dbReference type="Proteomes" id="UP000245216">
    <property type="component" value="Unassembled WGS sequence"/>
</dbReference>
<dbReference type="PANTHER" id="PTHR30532:SF28">
    <property type="entry name" value="PETROBACTIN-BINDING PROTEIN YCLQ"/>
    <property type="match status" value="1"/>
</dbReference>
<evidence type="ECO:0000256" key="2">
    <source>
        <dbReference type="ARBA" id="ARBA00008814"/>
    </source>
</evidence>
<dbReference type="AlphaFoldDB" id="A0A2U2BLJ1"/>
<protein>
    <submittedName>
        <fullName evidence="7">Ferric anguibactin-binding protein</fullName>
    </submittedName>
</protein>
<dbReference type="Gene3D" id="3.40.50.1980">
    <property type="entry name" value="Nitrogenase molybdenum iron protein domain"/>
    <property type="match status" value="2"/>
</dbReference>
<dbReference type="GO" id="GO:1901678">
    <property type="term" value="P:iron coordination entity transport"/>
    <property type="evidence" value="ECO:0007669"/>
    <property type="project" value="UniProtKB-ARBA"/>
</dbReference>
<accession>A0A2U2BLJ1</accession>
<dbReference type="Pfam" id="PF01497">
    <property type="entry name" value="Peripla_BP_2"/>
    <property type="match status" value="1"/>
</dbReference>
<evidence type="ECO:0000256" key="1">
    <source>
        <dbReference type="ARBA" id="ARBA00004196"/>
    </source>
</evidence>
<keyword evidence="3" id="KW-0813">Transport</keyword>
<dbReference type="GO" id="GO:0030288">
    <property type="term" value="C:outer membrane-bounded periplasmic space"/>
    <property type="evidence" value="ECO:0007669"/>
    <property type="project" value="TreeGrafter"/>
</dbReference>
<evidence type="ECO:0000256" key="4">
    <source>
        <dbReference type="ARBA" id="ARBA00022496"/>
    </source>
</evidence>
<dbReference type="InterPro" id="IPR033870">
    <property type="entry name" value="FatB"/>
</dbReference>
<keyword evidence="4" id="KW-0408">Iron</keyword>
<dbReference type="EMBL" id="QEXO01000002">
    <property type="protein sequence ID" value="PWE14888.1"/>
    <property type="molecule type" value="Genomic_DNA"/>
</dbReference>
<comment type="caution">
    <text evidence="7">The sequence shown here is derived from an EMBL/GenBank/DDBJ whole genome shotgun (WGS) entry which is preliminary data.</text>
</comment>
<dbReference type="InterPro" id="IPR002491">
    <property type="entry name" value="ABC_transptr_periplasmic_BD"/>
</dbReference>
<dbReference type="InterPro" id="IPR051313">
    <property type="entry name" value="Bact_iron-sidero_bind"/>
</dbReference>
<evidence type="ECO:0000256" key="5">
    <source>
        <dbReference type="ARBA" id="ARBA00022729"/>
    </source>
</evidence>
<keyword evidence="4" id="KW-0406">Ion transport</keyword>
<dbReference type="STRING" id="511.UZ73_08365"/>
<dbReference type="RefSeq" id="WP_109088922.1">
    <property type="nucleotide sequence ID" value="NZ_QEXO01000002.1"/>
</dbReference>
<proteinExistence type="inferred from homology"/>
<sequence>MIAKHRYGLIALFVAASFALQGCEKKTQAAAETPAPQAAVSPETNARYEPIVVEHKLGSTRIEKLPQRVVALDMNEVDFLDALGVPVVGMPKDFIPAFLEKYKNVPEIQDTGAIVQPNVEQVYAAKPDLILITSLQANHYKELSQIAPTIHFDVDYRDSQVNHIEVIKNHLLTLGSIFKKEELAKQKVAELEAKVAQAKQITQDRPEKALIVLHNNGSFSSFGVQSRYGFVFNALGVQPASPTVETGLHGQPVSSEFIQEANPDIIYIIDRTAVMERRPALDADSLSNPLLRETKAWQNGRVVFANAEAWYVTAASVTSLKLIIDDVLKAYQHP</sequence>
<dbReference type="PANTHER" id="PTHR30532">
    <property type="entry name" value="IRON III DICITRATE-BINDING PERIPLASMIC PROTEIN"/>
    <property type="match status" value="1"/>
</dbReference>
<reference evidence="7 8" key="2">
    <citation type="submission" date="2018-05" db="EMBL/GenBank/DDBJ databases">
        <authorList>
            <person name="Lanie J.A."/>
            <person name="Ng W.-L."/>
            <person name="Kazmierczak K.M."/>
            <person name="Andrzejewski T.M."/>
            <person name="Davidsen T.M."/>
            <person name="Wayne K.J."/>
            <person name="Tettelin H."/>
            <person name="Glass J.I."/>
            <person name="Rusch D."/>
            <person name="Podicherti R."/>
            <person name="Tsui H.-C.T."/>
            <person name="Winkler M.E."/>
        </authorList>
    </citation>
    <scope>NUCLEOTIDE SEQUENCE [LARGE SCALE GENOMIC DNA]</scope>
    <source>
        <strain evidence="7 8">YBY</strain>
    </source>
</reference>
<name>A0A2U2BLJ1_ALCFA</name>